<dbReference type="SUPFAM" id="SSF51658">
    <property type="entry name" value="Xylose isomerase-like"/>
    <property type="match status" value="1"/>
</dbReference>
<gene>
    <name evidence="1" type="primary">eboE</name>
    <name evidence="1" type="ORF">GCM10023156_57770</name>
</gene>
<sequence>MSFTVGYCTNVHAGMDLPAIRQNLLQYAVPVQSSLPIDTPLGVGLWLPAQAAGECFDGGAKPLRQFLDEHRLEAFTINGFPYDNFHQDVVKHRVYQPTWWDLSRLTYTKQLAVILTELLPQTQTVGSISTLPIGWASDKVTAEQLEAAAENLRQLAEFLAALEEQTGRRIVVAIEPEPGCILDTSQDIVDWFDKHLDKPMHRRHITVCHDVCHAAVMMESQADVLQRYASAGITIGKVQVSSAIVAEWDAMSLGRRQEAIEQLSKFAEDRYLHQTGRITGDDQFELTEDLPALISRAPASGDPACGDKRWVVHFHVPIFLERFGHLTTSQDEVRDCLRTLLSSDTSIDFTGHLEVETYAWSVLPDAMRKRSLAEDISEEIRWLRRELIDCI</sequence>
<protein>
    <submittedName>
        <fullName evidence="1">Metabolite traffic protein EboE</fullName>
    </submittedName>
</protein>
<evidence type="ECO:0000313" key="1">
    <source>
        <dbReference type="EMBL" id="GAA4467632.1"/>
    </source>
</evidence>
<dbReference type="InterPro" id="IPR036237">
    <property type="entry name" value="Xyl_isomerase-like_sf"/>
</dbReference>
<evidence type="ECO:0000313" key="2">
    <source>
        <dbReference type="Proteomes" id="UP001500840"/>
    </source>
</evidence>
<dbReference type="NCBIfam" id="NF035939">
    <property type="entry name" value="TIM_EboE"/>
    <property type="match status" value="1"/>
</dbReference>
<accession>A0ABP8NL07</accession>
<dbReference type="Proteomes" id="UP001500840">
    <property type="component" value="Unassembled WGS sequence"/>
</dbReference>
<proteinExistence type="predicted"/>
<keyword evidence="2" id="KW-1185">Reference proteome</keyword>
<reference evidence="2" key="1">
    <citation type="journal article" date="2019" name="Int. J. Syst. Evol. Microbiol.">
        <title>The Global Catalogue of Microorganisms (GCM) 10K type strain sequencing project: providing services to taxonomists for standard genome sequencing and annotation.</title>
        <authorList>
            <consortium name="The Broad Institute Genomics Platform"/>
            <consortium name="The Broad Institute Genome Sequencing Center for Infectious Disease"/>
            <person name="Wu L."/>
            <person name="Ma J."/>
        </authorList>
    </citation>
    <scope>NUCLEOTIDE SEQUENCE [LARGE SCALE GENOMIC DNA]</scope>
    <source>
        <strain evidence="2">JCM 17759</strain>
    </source>
</reference>
<comment type="caution">
    <text evidence="1">The sequence shown here is derived from an EMBL/GenBank/DDBJ whole genome shotgun (WGS) entry which is preliminary data.</text>
</comment>
<organism evidence="1 2">
    <name type="scientific">Novipirellula rosea</name>
    <dbReference type="NCBI Taxonomy" id="1031540"/>
    <lineage>
        <taxon>Bacteria</taxon>
        <taxon>Pseudomonadati</taxon>
        <taxon>Planctomycetota</taxon>
        <taxon>Planctomycetia</taxon>
        <taxon>Pirellulales</taxon>
        <taxon>Pirellulaceae</taxon>
        <taxon>Novipirellula</taxon>
    </lineage>
</organism>
<dbReference type="Gene3D" id="3.20.20.150">
    <property type="entry name" value="Divalent-metal-dependent TIM barrel enzymes"/>
    <property type="match status" value="1"/>
</dbReference>
<name>A0ABP8NL07_9BACT</name>
<dbReference type="RefSeq" id="WP_339940365.1">
    <property type="nucleotide sequence ID" value="NZ_BAABGA010000090.1"/>
</dbReference>
<dbReference type="EMBL" id="BAABGA010000090">
    <property type="protein sequence ID" value="GAA4467632.1"/>
    <property type="molecule type" value="Genomic_DNA"/>
</dbReference>